<reference evidence="1 2" key="1">
    <citation type="submission" date="2018-07" db="EMBL/GenBank/DDBJ databases">
        <title>A high quality draft genome assembly of the barn swallow (H. rustica rustica).</title>
        <authorList>
            <person name="Formenti G."/>
            <person name="Chiara M."/>
            <person name="Poveda L."/>
            <person name="Francoijs K.-J."/>
            <person name="Bonisoli-Alquati A."/>
            <person name="Canova L."/>
            <person name="Gianfranceschi L."/>
            <person name="Horner D.S."/>
            <person name="Saino N."/>
        </authorList>
    </citation>
    <scope>NUCLEOTIDE SEQUENCE [LARGE SCALE GENOMIC DNA]</scope>
    <source>
        <strain evidence="1">Chelidonia</strain>
        <tissue evidence="1">Blood</tissue>
    </source>
</reference>
<sequence length="144" mass="16433">MKRILDFIHFTALGWISLKKRWLRGDLINVYQYLKGGYQEDGASIFPGVSSCRTRGKGQKLKHKKFHLNMKNFFTVCVTEHWNKLPREVVESPSLEIFKNGLDSFSSNVIQVDPALVGRMDQMSHCGPFEPHAFSNSVIPVGCF</sequence>
<evidence type="ECO:0000313" key="2">
    <source>
        <dbReference type="Proteomes" id="UP000269221"/>
    </source>
</evidence>
<dbReference type="EMBL" id="QRBI01000112">
    <property type="protein sequence ID" value="RMC09947.1"/>
    <property type="molecule type" value="Genomic_DNA"/>
</dbReference>
<keyword evidence="2" id="KW-1185">Reference proteome</keyword>
<evidence type="ECO:0000313" key="1">
    <source>
        <dbReference type="EMBL" id="RMC09947.1"/>
    </source>
</evidence>
<proteinExistence type="predicted"/>
<comment type="caution">
    <text evidence="1">The sequence shown here is derived from an EMBL/GenBank/DDBJ whole genome shotgun (WGS) entry which is preliminary data.</text>
</comment>
<dbReference type="AlphaFoldDB" id="A0A3M0KS35"/>
<accession>A0A3M0KS35</accession>
<gene>
    <name evidence="1" type="ORF">DUI87_12734</name>
</gene>
<dbReference type="Proteomes" id="UP000269221">
    <property type="component" value="Unassembled WGS sequence"/>
</dbReference>
<protein>
    <submittedName>
        <fullName evidence="1">Uncharacterized protein</fullName>
    </submittedName>
</protein>
<dbReference type="STRING" id="333673.A0A3M0KS35"/>
<name>A0A3M0KS35_HIRRU</name>
<organism evidence="1 2">
    <name type="scientific">Hirundo rustica rustica</name>
    <dbReference type="NCBI Taxonomy" id="333673"/>
    <lineage>
        <taxon>Eukaryota</taxon>
        <taxon>Metazoa</taxon>
        <taxon>Chordata</taxon>
        <taxon>Craniata</taxon>
        <taxon>Vertebrata</taxon>
        <taxon>Euteleostomi</taxon>
        <taxon>Archelosauria</taxon>
        <taxon>Archosauria</taxon>
        <taxon>Dinosauria</taxon>
        <taxon>Saurischia</taxon>
        <taxon>Theropoda</taxon>
        <taxon>Coelurosauria</taxon>
        <taxon>Aves</taxon>
        <taxon>Neognathae</taxon>
        <taxon>Neoaves</taxon>
        <taxon>Telluraves</taxon>
        <taxon>Australaves</taxon>
        <taxon>Passeriformes</taxon>
        <taxon>Sylvioidea</taxon>
        <taxon>Hirundinidae</taxon>
        <taxon>Hirundo</taxon>
    </lineage>
</organism>
<dbReference type="OrthoDB" id="276744at2759"/>